<dbReference type="Proteomes" id="UP000789508">
    <property type="component" value="Unassembled WGS sequence"/>
</dbReference>
<evidence type="ECO:0000313" key="2">
    <source>
        <dbReference type="EMBL" id="CAG8594514.1"/>
    </source>
</evidence>
<name>A0A9N9C8I6_9GLOM</name>
<comment type="caution">
    <text evidence="2">The sequence shown here is derived from an EMBL/GenBank/DDBJ whole genome shotgun (WGS) entry which is preliminary data.</text>
</comment>
<dbReference type="InterPro" id="IPR002492">
    <property type="entry name" value="Transposase_Tc1-like"/>
</dbReference>
<dbReference type="GO" id="GO:0015074">
    <property type="term" value="P:DNA integration"/>
    <property type="evidence" value="ECO:0007669"/>
    <property type="project" value="InterPro"/>
</dbReference>
<dbReference type="GO" id="GO:0003677">
    <property type="term" value="F:DNA binding"/>
    <property type="evidence" value="ECO:0007669"/>
    <property type="project" value="InterPro"/>
</dbReference>
<accession>A0A9N9C8I6</accession>
<reference evidence="2" key="1">
    <citation type="submission" date="2021-06" db="EMBL/GenBank/DDBJ databases">
        <authorList>
            <person name="Kallberg Y."/>
            <person name="Tangrot J."/>
            <person name="Rosling A."/>
        </authorList>
    </citation>
    <scope>NUCLEOTIDE SEQUENCE</scope>
    <source>
        <strain evidence="2">FL130A</strain>
    </source>
</reference>
<protein>
    <submittedName>
        <fullName evidence="2">9554_t:CDS:1</fullName>
    </submittedName>
</protein>
<dbReference type="GO" id="GO:0006313">
    <property type="term" value="P:DNA transposition"/>
    <property type="evidence" value="ECO:0007669"/>
    <property type="project" value="InterPro"/>
</dbReference>
<keyword evidence="3" id="KW-1185">Reference proteome</keyword>
<dbReference type="AlphaFoldDB" id="A0A9N9C8I6"/>
<sequence length="234" mass="26052">MSVNSDRAPAERAFASATDVKTTKAVAVEVGISMITVSRIRKENCAAAANTALTKRGRPGKLSRRDKTWIVRQVTSGQADNAVQVAKALRDNDGNQRVSSKTVRRALKKSGMKAIVKKKKPLLLPRHIKARKRVVYSGETKINRLGSDGREWVWKKAGAPLESRHVKGTLYVSILEDEFQQSIDYYGPQPHRASLDASEKKLNSYEEAPKGIEKLCPGVSRQCIRQREVMSNIR</sequence>
<dbReference type="OrthoDB" id="2324990at2759"/>
<organism evidence="2 3">
    <name type="scientific">Ambispora leptoticha</name>
    <dbReference type="NCBI Taxonomy" id="144679"/>
    <lineage>
        <taxon>Eukaryota</taxon>
        <taxon>Fungi</taxon>
        <taxon>Fungi incertae sedis</taxon>
        <taxon>Mucoromycota</taxon>
        <taxon>Glomeromycotina</taxon>
        <taxon>Glomeromycetes</taxon>
        <taxon>Archaeosporales</taxon>
        <taxon>Ambisporaceae</taxon>
        <taxon>Ambispora</taxon>
    </lineage>
</organism>
<evidence type="ECO:0000313" key="3">
    <source>
        <dbReference type="Proteomes" id="UP000789508"/>
    </source>
</evidence>
<gene>
    <name evidence="2" type="ORF">ALEPTO_LOCUS7855</name>
</gene>
<feature type="domain" description="Transposase Tc1-like" evidence="1">
    <location>
        <begin position="73"/>
        <end position="131"/>
    </location>
</feature>
<dbReference type="Pfam" id="PF01498">
    <property type="entry name" value="HTH_Tnp_Tc3_2"/>
    <property type="match status" value="1"/>
</dbReference>
<evidence type="ECO:0000259" key="1">
    <source>
        <dbReference type="Pfam" id="PF01498"/>
    </source>
</evidence>
<proteinExistence type="predicted"/>
<dbReference type="EMBL" id="CAJVPS010003791">
    <property type="protein sequence ID" value="CAG8594514.1"/>
    <property type="molecule type" value="Genomic_DNA"/>
</dbReference>